<comment type="function">
    <text evidence="9 10">Pectinolytic enzyme consist of four classes of enzymes: pectin lyase, polygalacturonase, pectin methylesterase and rhamnogalacturonase. Among pectinolytic enzymes, pectin lyase is the most important in depolymerization of pectin, since it cleaves internal glycosidic bonds of highly methylated pectins. Favors pectate, the anion, over pectin, the methyl ester.</text>
</comment>
<keyword evidence="12" id="KW-1185">Reference proteome</keyword>
<dbReference type="EC" id="4.2.2.2" evidence="10"/>
<dbReference type="Gene3D" id="2.160.20.10">
    <property type="entry name" value="Single-stranded right-handed beta-helix, Pectin lyase-like"/>
    <property type="match status" value="1"/>
</dbReference>
<evidence type="ECO:0000256" key="3">
    <source>
        <dbReference type="ARBA" id="ARBA00004613"/>
    </source>
</evidence>
<dbReference type="InterPro" id="IPR012334">
    <property type="entry name" value="Pectin_lyas_fold"/>
</dbReference>
<evidence type="ECO:0000256" key="4">
    <source>
        <dbReference type="ARBA" id="ARBA00006463"/>
    </source>
</evidence>
<dbReference type="GO" id="GO:0030570">
    <property type="term" value="F:pectate lyase activity"/>
    <property type="evidence" value="ECO:0007669"/>
    <property type="project" value="UniProtKB-UniRule"/>
</dbReference>
<comment type="subcellular location">
    <subcellularLocation>
        <location evidence="3 10">Secreted</location>
    </subcellularLocation>
</comment>
<reference evidence="11 12" key="1">
    <citation type="journal article" date="2014" name="BMC Genomics">
        <title>Comparative genome sequencing reveals chemotype-specific gene clusters in the toxigenic black mold Stachybotrys.</title>
        <authorList>
            <person name="Semeiks J."/>
            <person name="Borek D."/>
            <person name="Otwinowski Z."/>
            <person name="Grishin N.V."/>
        </authorList>
    </citation>
    <scope>NUCLEOTIDE SEQUENCE [LARGE SCALE GENOMIC DNA]</scope>
    <source>
        <strain evidence="12">CBS 109288 / IBT 7711</strain>
    </source>
</reference>
<dbReference type="Pfam" id="PF03211">
    <property type="entry name" value="Pectate_lyase"/>
    <property type="match status" value="1"/>
</dbReference>
<comment type="cofactor">
    <cofactor evidence="2 10">
        <name>Ca(2+)</name>
        <dbReference type="ChEBI" id="CHEBI:29108"/>
    </cofactor>
</comment>
<keyword evidence="6" id="KW-0732">Signal</keyword>
<protein>
    <recommendedName>
        <fullName evidence="10">Pectate lyase</fullName>
        <ecNumber evidence="10">4.2.2.2</ecNumber>
    </recommendedName>
</protein>
<sequence length="103" mass="11074">MGLRLKRSEKDASFILADGATLSNVIIGKSSGDGVHCKGKCTLNNVWWVDVCEDAATFKMTSGTSTVNGGGAFKAADKVFQFNGRGTLNINDFYVNDYGKLTR</sequence>
<dbReference type="PANTHER" id="PTHR33407:SF9">
    <property type="entry name" value="PECTATE LYASE F-RELATED"/>
    <property type="match status" value="1"/>
</dbReference>
<dbReference type="OrthoDB" id="441042at2759"/>
<evidence type="ECO:0000256" key="9">
    <source>
        <dbReference type="ARBA" id="ARBA00025679"/>
    </source>
</evidence>
<dbReference type="HOGENOM" id="CLU_2543856_0_0_1"/>
<comment type="catalytic activity">
    <reaction evidence="1 10">
        <text>Eliminative cleavage of (1-&gt;4)-alpha-D-galacturonan to give oligosaccharides with 4-deoxy-alpha-D-galact-4-enuronosyl groups at their non-reducing ends.</text>
        <dbReference type="EC" id="4.2.2.2"/>
    </reaction>
</comment>
<evidence type="ECO:0000256" key="2">
    <source>
        <dbReference type="ARBA" id="ARBA00001913"/>
    </source>
</evidence>
<dbReference type="GO" id="GO:0045490">
    <property type="term" value="P:pectin catabolic process"/>
    <property type="evidence" value="ECO:0007669"/>
    <property type="project" value="TreeGrafter"/>
</dbReference>
<keyword evidence="7 10" id="KW-0106">Calcium</keyword>
<keyword evidence="5 10" id="KW-0964">Secreted</keyword>
<evidence type="ECO:0000256" key="1">
    <source>
        <dbReference type="ARBA" id="ARBA00000695"/>
    </source>
</evidence>
<evidence type="ECO:0000256" key="8">
    <source>
        <dbReference type="ARBA" id="ARBA00023239"/>
    </source>
</evidence>
<dbReference type="InterPro" id="IPR011050">
    <property type="entry name" value="Pectin_lyase_fold/virulence"/>
</dbReference>
<dbReference type="EMBL" id="KL648609">
    <property type="protein sequence ID" value="KEY67599.1"/>
    <property type="molecule type" value="Genomic_DNA"/>
</dbReference>
<dbReference type="AlphaFoldDB" id="A0A084AQM0"/>
<accession>A0A084AQM0</accession>
<keyword evidence="8 10" id="KW-0456">Lyase</keyword>
<dbReference type="PANTHER" id="PTHR33407">
    <property type="entry name" value="PECTATE LYASE F-RELATED"/>
    <property type="match status" value="1"/>
</dbReference>
<evidence type="ECO:0000256" key="5">
    <source>
        <dbReference type="ARBA" id="ARBA00022525"/>
    </source>
</evidence>
<evidence type="ECO:0000256" key="10">
    <source>
        <dbReference type="RuleBase" id="RU367009"/>
    </source>
</evidence>
<comment type="similarity">
    <text evidence="4 10">Belongs to the polysaccharide lyase 3 family.</text>
</comment>
<proteinExistence type="inferred from homology"/>
<evidence type="ECO:0000256" key="7">
    <source>
        <dbReference type="ARBA" id="ARBA00022837"/>
    </source>
</evidence>
<evidence type="ECO:0000256" key="6">
    <source>
        <dbReference type="ARBA" id="ARBA00022729"/>
    </source>
</evidence>
<name>A0A084AQM0_STACB</name>
<dbReference type="SUPFAM" id="SSF51126">
    <property type="entry name" value="Pectin lyase-like"/>
    <property type="match status" value="1"/>
</dbReference>
<organism evidence="11 12">
    <name type="scientific">Stachybotrys chartarum (strain CBS 109288 / IBT 7711)</name>
    <name type="common">Toxic black mold</name>
    <name type="synonym">Stilbospora chartarum</name>
    <dbReference type="NCBI Taxonomy" id="1280523"/>
    <lineage>
        <taxon>Eukaryota</taxon>
        <taxon>Fungi</taxon>
        <taxon>Dikarya</taxon>
        <taxon>Ascomycota</taxon>
        <taxon>Pezizomycotina</taxon>
        <taxon>Sordariomycetes</taxon>
        <taxon>Hypocreomycetidae</taxon>
        <taxon>Hypocreales</taxon>
        <taxon>Stachybotryaceae</taxon>
        <taxon>Stachybotrys</taxon>
    </lineage>
</organism>
<dbReference type="InterPro" id="IPR004898">
    <property type="entry name" value="Pectate_lyase_PlyH/PlyE-like"/>
</dbReference>
<dbReference type="Proteomes" id="UP000028045">
    <property type="component" value="Unassembled WGS sequence"/>
</dbReference>
<gene>
    <name evidence="11" type="ORF">S7711_08272</name>
</gene>
<dbReference type="GO" id="GO:0005576">
    <property type="term" value="C:extracellular region"/>
    <property type="evidence" value="ECO:0007669"/>
    <property type="project" value="UniProtKB-SubCell"/>
</dbReference>
<evidence type="ECO:0000313" key="12">
    <source>
        <dbReference type="Proteomes" id="UP000028045"/>
    </source>
</evidence>
<evidence type="ECO:0000313" key="11">
    <source>
        <dbReference type="EMBL" id="KEY67599.1"/>
    </source>
</evidence>